<keyword evidence="4" id="KW-1185">Reference proteome</keyword>
<dbReference type="InterPro" id="IPR023006">
    <property type="entry name" value="YchJ-like"/>
</dbReference>
<dbReference type="PANTHER" id="PTHR33747:SF1">
    <property type="entry name" value="ADENYLATE CYCLASE-ASSOCIATED CAP C-TERMINAL DOMAIN-CONTAINING PROTEIN"/>
    <property type="match status" value="1"/>
</dbReference>
<gene>
    <name evidence="3" type="ORF">DET45_10373</name>
</gene>
<dbReference type="RefSeq" id="WP_258306532.1">
    <property type="nucleotide sequence ID" value="NZ_QGTT01000003.1"/>
</dbReference>
<name>A0A317Q9T5_9GAMM</name>
<dbReference type="Gene3D" id="3.10.450.50">
    <property type="match status" value="1"/>
</dbReference>
<comment type="similarity">
    <text evidence="1">Belongs to the UPF0225 family.</text>
</comment>
<protein>
    <recommendedName>
        <fullName evidence="1">UPF0225 protein DET45_10373</fullName>
    </recommendedName>
</protein>
<dbReference type="SUPFAM" id="SSF54427">
    <property type="entry name" value="NTF2-like"/>
    <property type="match status" value="1"/>
</dbReference>
<feature type="domain" description="YchJ-like middle NTF2-like" evidence="2">
    <location>
        <begin position="36"/>
        <end position="126"/>
    </location>
</feature>
<reference evidence="3 4" key="1">
    <citation type="submission" date="2018-05" db="EMBL/GenBank/DDBJ databases">
        <title>Freshwater and sediment microbial communities from various areas in North America, analyzing microbe dynamics in response to fracking.</title>
        <authorList>
            <person name="Lamendella R."/>
        </authorList>
    </citation>
    <scope>NUCLEOTIDE SEQUENCE [LARGE SCALE GENOMIC DNA]</scope>
    <source>
        <strain evidence="3 4">125B1</strain>
    </source>
</reference>
<dbReference type="EMBL" id="QGTT01000003">
    <property type="protein sequence ID" value="PWW14381.1"/>
    <property type="molecule type" value="Genomic_DNA"/>
</dbReference>
<evidence type="ECO:0000259" key="2">
    <source>
        <dbReference type="Pfam" id="PF17775"/>
    </source>
</evidence>
<proteinExistence type="inferred from homology"/>
<dbReference type="InterPro" id="IPR048469">
    <property type="entry name" value="YchJ-like_M"/>
</dbReference>
<organism evidence="3 4">
    <name type="scientific">Pseudidiomarina maritima</name>
    <dbReference type="NCBI Taxonomy" id="519453"/>
    <lineage>
        <taxon>Bacteria</taxon>
        <taxon>Pseudomonadati</taxon>
        <taxon>Pseudomonadota</taxon>
        <taxon>Gammaproteobacteria</taxon>
        <taxon>Alteromonadales</taxon>
        <taxon>Idiomarinaceae</taxon>
        <taxon>Pseudidiomarina</taxon>
    </lineage>
</organism>
<comment type="caution">
    <text evidence="3">The sequence shown here is derived from an EMBL/GenBank/DDBJ whole genome shotgun (WGS) entry which is preliminary data.</text>
</comment>
<accession>A0A317Q9T5</accession>
<dbReference type="Proteomes" id="UP000246964">
    <property type="component" value="Unassembled WGS sequence"/>
</dbReference>
<evidence type="ECO:0000313" key="3">
    <source>
        <dbReference type="EMBL" id="PWW14381.1"/>
    </source>
</evidence>
<evidence type="ECO:0000313" key="4">
    <source>
        <dbReference type="Proteomes" id="UP000246964"/>
    </source>
</evidence>
<dbReference type="InterPro" id="IPR032710">
    <property type="entry name" value="NTF2-like_dom_sf"/>
</dbReference>
<dbReference type="Pfam" id="PF17775">
    <property type="entry name" value="YchJ_M-like"/>
    <property type="match status" value="1"/>
</dbReference>
<dbReference type="HAMAP" id="MF_00612">
    <property type="entry name" value="UPF0225"/>
    <property type="match status" value="1"/>
</dbReference>
<dbReference type="AlphaFoldDB" id="A0A317Q9T5"/>
<sequence>MINIPAKNMGKKCPCGGGKYANCCGPFHTGTKLPRTAEQLMRSRYSAFARNLVEYIAATWHPSTRPEQLELSDNPVWLQLQIIASGSQGNRGYVHFIAYFAAEDGIAEMEEESEFIREQGRWWYLNAISVEH</sequence>
<dbReference type="PANTHER" id="PTHR33747">
    <property type="entry name" value="UPF0225 PROTEIN SCO1677"/>
    <property type="match status" value="1"/>
</dbReference>
<evidence type="ECO:0000256" key="1">
    <source>
        <dbReference type="HAMAP-Rule" id="MF_00612"/>
    </source>
</evidence>